<dbReference type="EMBL" id="NPEX01000393">
    <property type="protein sequence ID" value="RAI38017.1"/>
    <property type="molecule type" value="Genomic_DNA"/>
</dbReference>
<proteinExistence type="predicted"/>
<reference evidence="2 3" key="1">
    <citation type="submission" date="2017-07" db="EMBL/GenBank/DDBJ databases">
        <title>Draft Genome Sequences of Select Purple Nonsulfur Bacteria.</title>
        <authorList>
            <person name="Lasarre B."/>
            <person name="Mckinlay J.B."/>
        </authorList>
    </citation>
    <scope>NUCLEOTIDE SEQUENCE [LARGE SCALE GENOMIC DNA]</scope>
    <source>
        <strain evidence="2 3">DSM 5909</strain>
    </source>
</reference>
<protein>
    <recommendedName>
        <fullName evidence="1">RelA/SpoT domain-containing protein</fullName>
    </recommendedName>
</protein>
<dbReference type="CDD" id="cd05399">
    <property type="entry name" value="NT_Rel-Spo_like"/>
    <property type="match status" value="1"/>
</dbReference>
<dbReference type="SMART" id="SM00954">
    <property type="entry name" value="RelA_SpoT"/>
    <property type="match status" value="1"/>
</dbReference>
<dbReference type="Proteomes" id="UP000249130">
    <property type="component" value="Unassembled WGS sequence"/>
</dbReference>
<evidence type="ECO:0000313" key="2">
    <source>
        <dbReference type="EMBL" id="RAI38017.1"/>
    </source>
</evidence>
<dbReference type="InterPro" id="IPR052366">
    <property type="entry name" value="GTP_Pyrophosphokinase"/>
</dbReference>
<accession>A0A327KHU1</accession>
<feature type="domain" description="RelA/SpoT" evidence="1">
    <location>
        <begin position="78"/>
        <end position="197"/>
    </location>
</feature>
<dbReference type="PANTHER" id="PTHR47837">
    <property type="entry name" value="GTP PYROPHOSPHOKINASE YJBM"/>
    <property type="match status" value="1"/>
</dbReference>
<evidence type="ECO:0000313" key="3">
    <source>
        <dbReference type="Proteomes" id="UP000249130"/>
    </source>
</evidence>
<dbReference type="InterPro" id="IPR043519">
    <property type="entry name" value="NT_sf"/>
</dbReference>
<dbReference type="RefSeq" id="WP_111422647.1">
    <property type="nucleotide sequence ID" value="NZ_NPEX01000393.1"/>
</dbReference>
<dbReference type="Gene3D" id="3.30.460.10">
    <property type="entry name" value="Beta Polymerase, domain 2"/>
    <property type="match status" value="1"/>
</dbReference>
<evidence type="ECO:0000259" key="1">
    <source>
        <dbReference type="SMART" id="SM00954"/>
    </source>
</evidence>
<dbReference type="PANTHER" id="PTHR47837:SF1">
    <property type="entry name" value="GTP PYROPHOSPHOKINASE YJBM"/>
    <property type="match status" value="1"/>
</dbReference>
<organism evidence="2 3">
    <name type="scientific">Rhodoplanes roseus</name>
    <dbReference type="NCBI Taxonomy" id="29409"/>
    <lineage>
        <taxon>Bacteria</taxon>
        <taxon>Pseudomonadati</taxon>
        <taxon>Pseudomonadota</taxon>
        <taxon>Alphaproteobacteria</taxon>
        <taxon>Hyphomicrobiales</taxon>
        <taxon>Nitrobacteraceae</taxon>
        <taxon>Rhodoplanes</taxon>
    </lineage>
</organism>
<dbReference type="Pfam" id="PF04607">
    <property type="entry name" value="RelA_SpoT"/>
    <property type="match status" value="1"/>
</dbReference>
<dbReference type="InterPro" id="IPR007685">
    <property type="entry name" value="RelA_SpoT"/>
</dbReference>
<sequence length="371" mass="42131">MAWVVPQFNKRSVNWAGEMLVRGDYSRYIDKNEYLSDYLRALDIVNNWRSSHSFPLNTFTVGLKRRAKPADSQCLIAQRIKRMSSIEQKLTRFPTMTLSQMQDLGGCRAVMASVHLAKSLVKEYEESDIKHTLHQCDDYIATPKSSGYRGIHLIYRYNSDRKTTYNSLKVEMQIRTHLQHAWATAVETVGTLQRQALKSSQGDTKLLRFFALASTAFAFRENTQPVPNTPGSYKEMAAELRSLVRELDLVNRLGAYGQAMRLLASPQASKGDAHYFLIELNPAQHSVEVTTFKLSESKDAAAKYLEVEQKMKDSTGSEAVLVSVESLDTIRKAYPNYFLDAHVFMKLVSQATGRDTAPRRPVNVSKQLRLF</sequence>
<dbReference type="SUPFAM" id="SSF81301">
    <property type="entry name" value="Nucleotidyltransferase"/>
    <property type="match status" value="1"/>
</dbReference>
<dbReference type="GO" id="GO:0015969">
    <property type="term" value="P:guanosine tetraphosphate metabolic process"/>
    <property type="evidence" value="ECO:0007669"/>
    <property type="project" value="InterPro"/>
</dbReference>
<keyword evidence="3" id="KW-1185">Reference proteome</keyword>
<dbReference type="OrthoDB" id="9789634at2"/>
<name>A0A327KHU1_9BRAD</name>
<comment type="caution">
    <text evidence="2">The sequence shown here is derived from an EMBL/GenBank/DDBJ whole genome shotgun (WGS) entry which is preliminary data.</text>
</comment>
<dbReference type="AlphaFoldDB" id="A0A327KHU1"/>
<gene>
    <name evidence="2" type="ORF">CH341_28625</name>
</gene>